<dbReference type="Proteomes" id="UP000827092">
    <property type="component" value="Unassembled WGS sequence"/>
</dbReference>
<keyword evidence="7" id="KW-0378">Hydrolase</keyword>
<organism evidence="11 12">
    <name type="scientific">Oedothorax gibbosus</name>
    <dbReference type="NCBI Taxonomy" id="931172"/>
    <lineage>
        <taxon>Eukaryota</taxon>
        <taxon>Metazoa</taxon>
        <taxon>Ecdysozoa</taxon>
        <taxon>Arthropoda</taxon>
        <taxon>Chelicerata</taxon>
        <taxon>Arachnida</taxon>
        <taxon>Araneae</taxon>
        <taxon>Araneomorphae</taxon>
        <taxon>Entelegynae</taxon>
        <taxon>Araneoidea</taxon>
        <taxon>Linyphiidae</taxon>
        <taxon>Erigoninae</taxon>
        <taxon>Oedothorax</taxon>
    </lineage>
</organism>
<dbReference type="Gene3D" id="3.10.10.10">
    <property type="entry name" value="HIV Type 1 Reverse Transcriptase, subunit A, domain 1"/>
    <property type="match status" value="1"/>
</dbReference>
<name>A0AAV6UI26_9ARAC</name>
<evidence type="ECO:0000256" key="2">
    <source>
        <dbReference type="ARBA" id="ARBA00022670"/>
    </source>
</evidence>
<keyword evidence="6" id="KW-0255">Endonuclease</keyword>
<comment type="caution">
    <text evidence="11">The sequence shown here is derived from an EMBL/GenBank/DDBJ whole genome shotgun (WGS) entry which is preliminary data.</text>
</comment>
<evidence type="ECO:0000259" key="10">
    <source>
        <dbReference type="PROSITE" id="PS50878"/>
    </source>
</evidence>
<keyword evidence="12" id="KW-1185">Reference proteome</keyword>
<feature type="domain" description="Reverse transcriptase" evidence="10">
    <location>
        <begin position="115"/>
        <end position="292"/>
    </location>
</feature>
<evidence type="ECO:0000256" key="3">
    <source>
        <dbReference type="ARBA" id="ARBA00022679"/>
    </source>
</evidence>
<dbReference type="GO" id="GO:0003964">
    <property type="term" value="F:RNA-directed DNA polymerase activity"/>
    <property type="evidence" value="ECO:0007669"/>
    <property type="project" value="UniProtKB-KW"/>
</dbReference>
<dbReference type="InterPro" id="IPR041577">
    <property type="entry name" value="RT_RNaseH_2"/>
</dbReference>
<sequence>MSRPIIGADFLAHFNLLVDLQRKRLINAQTSLHTSGHLVPVEQQHTSIVTLCAAVNFADILGDFPDITNPSSIGVSTPHDTVHHIITKGPPVTARPRRLHPKSHDAVKAEFEFLLSQGIIRPSKSPWSSPLHVVPKQDSTVRPVGDYRRLNSVTEFDSYPIPHLHDFAHALHGKTIFSKLDIFKAFHQIPIAEQDIPKTAVTTPWGLYEYTRLCFGLVNAPQTFMRFMHEVLRGLPFCYVYLDDILCFSESHEEHKGHLRTIFERLQAHGLKLNISKCEFGVPELTFLGHLVTSQGLKPLPEKVDAVLQYKLPETIAALRKFLGLLNFYRRFVPKAAEHQCILHSFLKGSKGKRDNRRIDWTPQAVAAFEKCKQTLAETTLLCHPAPSAPLALHVDASDFAIGGALHQVIKKSISHNYLYSFKSKYLKDSKIANPDAQPKNIY</sequence>
<evidence type="ECO:0000256" key="1">
    <source>
        <dbReference type="ARBA" id="ARBA00012493"/>
    </source>
</evidence>
<dbReference type="InterPro" id="IPR043128">
    <property type="entry name" value="Rev_trsase/Diguanyl_cyclase"/>
</dbReference>
<dbReference type="Pfam" id="PF00078">
    <property type="entry name" value="RVT_1"/>
    <property type="match status" value="1"/>
</dbReference>
<accession>A0AAV6UI26</accession>
<dbReference type="InterPro" id="IPR050951">
    <property type="entry name" value="Retrovirus_Pol_polyprotein"/>
</dbReference>
<dbReference type="GO" id="GO:0004519">
    <property type="term" value="F:endonuclease activity"/>
    <property type="evidence" value="ECO:0007669"/>
    <property type="project" value="UniProtKB-KW"/>
</dbReference>
<dbReference type="EMBL" id="JAFNEN010000439">
    <property type="protein sequence ID" value="KAG8182956.1"/>
    <property type="molecule type" value="Genomic_DNA"/>
</dbReference>
<keyword evidence="2" id="KW-0645">Protease</keyword>
<dbReference type="InterPro" id="IPR043502">
    <property type="entry name" value="DNA/RNA_pol_sf"/>
</dbReference>
<evidence type="ECO:0000313" key="12">
    <source>
        <dbReference type="Proteomes" id="UP000827092"/>
    </source>
</evidence>
<evidence type="ECO:0000256" key="4">
    <source>
        <dbReference type="ARBA" id="ARBA00022695"/>
    </source>
</evidence>
<evidence type="ECO:0000313" key="11">
    <source>
        <dbReference type="EMBL" id="KAG8182956.1"/>
    </source>
</evidence>
<dbReference type="EC" id="2.7.7.49" evidence="1"/>
<dbReference type="PANTHER" id="PTHR37984:SF5">
    <property type="entry name" value="PROTEIN NYNRIN-LIKE"/>
    <property type="match status" value="1"/>
</dbReference>
<reference evidence="11 12" key="1">
    <citation type="journal article" date="2022" name="Nat. Ecol. Evol.">
        <title>A masculinizing supergene underlies an exaggerated male reproductive morph in a spider.</title>
        <authorList>
            <person name="Hendrickx F."/>
            <person name="De Corte Z."/>
            <person name="Sonet G."/>
            <person name="Van Belleghem S.M."/>
            <person name="Kostlbacher S."/>
            <person name="Vangestel C."/>
        </authorList>
    </citation>
    <scope>NUCLEOTIDE SEQUENCE [LARGE SCALE GENOMIC DNA]</scope>
    <source>
        <strain evidence="11">W744_W776</strain>
    </source>
</reference>
<keyword evidence="9" id="KW-0511">Multifunctional enzyme</keyword>
<dbReference type="CDD" id="cd01647">
    <property type="entry name" value="RT_LTR"/>
    <property type="match status" value="1"/>
</dbReference>
<dbReference type="PROSITE" id="PS50878">
    <property type="entry name" value="RT_POL"/>
    <property type="match status" value="1"/>
</dbReference>
<gene>
    <name evidence="11" type="ORF">JTE90_003334</name>
</gene>
<proteinExistence type="predicted"/>
<dbReference type="GO" id="GO:0008233">
    <property type="term" value="F:peptidase activity"/>
    <property type="evidence" value="ECO:0007669"/>
    <property type="project" value="UniProtKB-KW"/>
</dbReference>
<keyword evidence="3" id="KW-0808">Transferase</keyword>
<dbReference type="FunFam" id="3.30.70.270:FF:000020">
    <property type="entry name" value="Transposon Tf2-6 polyprotein-like Protein"/>
    <property type="match status" value="1"/>
</dbReference>
<evidence type="ECO:0000256" key="6">
    <source>
        <dbReference type="ARBA" id="ARBA00022759"/>
    </source>
</evidence>
<dbReference type="PANTHER" id="PTHR37984">
    <property type="entry name" value="PROTEIN CBG26694"/>
    <property type="match status" value="1"/>
</dbReference>
<dbReference type="Pfam" id="PF17919">
    <property type="entry name" value="RT_RNaseH_2"/>
    <property type="match status" value="1"/>
</dbReference>
<keyword evidence="8" id="KW-0695">RNA-directed DNA polymerase</keyword>
<dbReference type="Gene3D" id="3.30.70.270">
    <property type="match status" value="2"/>
</dbReference>
<keyword evidence="5" id="KW-0540">Nuclease</keyword>
<dbReference type="AlphaFoldDB" id="A0AAV6UI26"/>
<evidence type="ECO:0000256" key="5">
    <source>
        <dbReference type="ARBA" id="ARBA00022722"/>
    </source>
</evidence>
<keyword evidence="4" id="KW-0548">Nucleotidyltransferase</keyword>
<dbReference type="InterPro" id="IPR000477">
    <property type="entry name" value="RT_dom"/>
</dbReference>
<protein>
    <recommendedName>
        <fullName evidence="1">RNA-directed DNA polymerase</fullName>
        <ecNumber evidence="1">2.7.7.49</ecNumber>
    </recommendedName>
</protein>
<dbReference type="SUPFAM" id="SSF56672">
    <property type="entry name" value="DNA/RNA polymerases"/>
    <property type="match status" value="1"/>
</dbReference>
<evidence type="ECO:0000256" key="9">
    <source>
        <dbReference type="ARBA" id="ARBA00023268"/>
    </source>
</evidence>
<evidence type="ECO:0000256" key="8">
    <source>
        <dbReference type="ARBA" id="ARBA00022918"/>
    </source>
</evidence>
<dbReference type="FunFam" id="3.10.10.10:FF:000007">
    <property type="entry name" value="Retrovirus-related Pol polyprotein from transposon 17.6-like Protein"/>
    <property type="match status" value="1"/>
</dbReference>
<dbReference type="GO" id="GO:0006508">
    <property type="term" value="P:proteolysis"/>
    <property type="evidence" value="ECO:0007669"/>
    <property type="project" value="UniProtKB-KW"/>
</dbReference>
<evidence type="ECO:0000256" key="7">
    <source>
        <dbReference type="ARBA" id="ARBA00022801"/>
    </source>
</evidence>